<keyword evidence="3" id="KW-1185">Reference proteome</keyword>
<feature type="domain" description="DUF7788" evidence="1">
    <location>
        <begin position="13"/>
        <end position="66"/>
    </location>
</feature>
<evidence type="ECO:0000259" key="1">
    <source>
        <dbReference type="Pfam" id="PF25043"/>
    </source>
</evidence>
<comment type="caution">
    <text evidence="2">The sequence shown here is derived from an EMBL/GenBank/DDBJ whole genome shotgun (WGS) entry which is preliminary data.</text>
</comment>
<feature type="domain" description="DUF7788" evidence="1">
    <location>
        <begin position="69"/>
        <end position="111"/>
    </location>
</feature>
<dbReference type="AlphaFoldDB" id="A0A8X8X2S8"/>
<dbReference type="EMBL" id="PNBA02000012">
    <property type="protein sequence ID" value="KAG6405307.1"/>
    <property type="molecule type" value="Genomic_DNA"/>
</dbReference>
<reference evidence="2" key="2">
    <citation type="submission" date="2020-08" db="EMBL/GenBank/DDBJ databases">
        <title>Plant Genome Project.</title>
        <authorList>
            <person name="Zhang R.-G."/>
        </authorList>
    </citation>
    <scope>NUCLEOTIDE SEQUENCE</scope>
    <source>
        <strain evidence="2">Huo1</strain>
        <tissue evidence="2">Leaf</tissue>
    </source>
</reference>
<name>A0A8X8X2S8_SALSN</name>
<dbReference type="InterPro" id="IPR011205">
    <property type="entry name" value="UCP015417_vWA"/>
</dbReference>
<evidence type="ECO:0000313" key="2">
    <source>
        <dbReference type="EMBL" id="KAG6405307.1"/>
    </source>
</evidence>
<dbReference type="InterPro" id="IPR056690">
    <property type="entry name" value="DUF7788"/>
</dbReference>
<evidence type="ECO:0000313" key="3">
    <source>
        <dbReference type="Proteomes" id="UP000298416"/>
    </source>
</evidence>
<dbReference type="PANTHER" id="PTHR31373:SF27">
    <property type="entry name" value="TROVE DOMAIN-CONTAINING PROTEIN"/>
    <property type="match status" value="1"/>
</dbReference>
<gene>
    <name evidence="2" type="ORF">SASPL_132894</name>
</gene>
<dbReference type="PANTHER" id="PTHR31373">
    <property type="entry name" value="OS06G0652100 PROTEIN"/>
    <property type="match status" value="1"/>
</dbReference>
<dbReference type="Proteomes" id="UP000298416">
    <property type="component" value="Unassembled WGS sequence"/>
</dbReference>
<protein>
    <recommendedName>
        <fullName evidence="1">DUF7788 domain-containing protein</fullName>
    </recommendedName>
</protein>
<sequence>MLDDMAKIGKLSNCLAISDVSGSMYGIPMKVSVALGILVSELSEEPWKGKLITLSENPQLQKLEGERKPKAEEMIKRLFVFSDMEFDEASTNTWEADYEAIVRKYKEKGYGECVLESQGFEGDAGAGEPERVLVFLARWKAIVLGEDVRGIGFNQGLLDTNALPIITYQSFSFKCKAFQLIVAILDRLARWSNTSC</sequence>
<reference evidence="2" key="1">
    <citation type="submission" date="2018-01" db="EMBL/GenBank/DDBJ databases">
        <authorList>
            <person name="Mao J.F."/>
        </authorList>
    </citation>
    <scope>NUCLEOTIDE SEQUENCE</scope>
    <source>
        <strain evidence="2">Huo1</strain>
        <tissue evidence="2">Leaf</tissue>
    </source>
</reference>
<organism evidence="2">
    <name type="scientific">Salvia splendens</name>
    <name type="common">Scarlet sage</name>
    <dbReference type="NCBI Taxonomy" id="180675"/>
    <lineage>
        <taxon>Eukaryota</taxon>
        <taxon>Viridiplantae</taxon>
        <taxon>Streptophyta</taxon>
        <taxon>Embryophyta</taxon>
        <taxon>Tracheophyta</taxon>
        <taxon>Spermatophyta</taxon>
        <taxon>Magnoliopsida</taxon>
        <taxon>eudicotyledons</taxon>
        <taxon>Gunneridae</taxon>
        <taxon>Pentapetalae</taxon>
        <taxon>asterids</taxon>
        <taxon>lamiids</taxon>
        <taxon>Lamiales</taxon>
        <taxon>Lamiaceae</taxon>
        <taxon>Nepetoideae</taxon>
        <taxon>Mentheae</taxon>
        <taxon>Salviinae</taxon>
        <taxon>Salvia</taxon>
        <taxon>Salvia subgen. Calosphace</taxon>
        <taxon>core Calosphace</taxon>
    </lineage>
</organism>
<dbReference type="Pfam" id="PF25043">
    <property type="entry name" value="DUF7788"/>
    <property type="match status" value="2"/>
</dbReference>
<proteinExistence type="predicted"/>
<accession>A0A8X8X2S8</accession>